<dbReference type="RefSeq" id="WP_088571121.1">
    <property type="nucleotide sequence ID" value="NZ_FYEK01000027.1"/>
</dbReference>
<dbReference type="Pfam" id="PF01909">
    <property type="entry name" value="NTP_transf_2"/>
    <property type="match status" value="1"/>
</dbReference>
<protein>
    <submittedName>
        <fullName evidence="2">Nucleotidyltransferase domain-containing protein</fullName>
    </submittedName>
</protein>
<keyword evidence="3" id="KW-1185">Reference proteome</keyword>
<gene>
    <name evidence="2" type="ORF">SAMN02746019_00008710</name>
</gene>
<evidence type="ECO:0000313" key="2">
    <source>
        <dbReference type="EMBL" id="SNB64792.1"/>
    </source>
</evidence>
<dbReference type="OrthoDB" id="165205at2"/>
<name>A0A212QYL6_9CHLR</name>
<organism evidence="2 3">
    <name type="scientific">Thermoflexus hugenholtzii JAD2</name>
    <dbReference type="NCBI Taxonomy" id="877466"/>
    <lineage>
        <taxon>Bacteria</taxon>
        <taxon>Bacillati</taxon>
        <taxon>Chloroflexota</taxon>
        <taxon>Thermoflexia</taxon>
        <taxon>Thermoflexales</taxon>
        <taxon>Thermoflexaceae</taxon>
        <taxon>Thermoflexus</taxon>
    </lineage>
</organism>
<dbReference type="GO" id="GO:0016779">
    <property type="term" value="F:nucleotidyltransferase activity"/>
    <property type="evidence" value="ECO:0007669"/>
    <property type="project" value="InterPro"/>
</dbReference>
<dbReference type="EMBL" id="FYEK01000027">
    <property type="protein sequence ID" value="SNB64792.1"/>
    <property type="molecule type" value="Genomic_DNA"/>
</dbReference>
<accession>A0A212QYL6</accession>
<evidence type="ECO:0000313" key="3">
    <source>
        <dbReference type="Proteomes" id="UP000197025"/>
    </source>
</evidence>
<dbReference type="PANTHER" id="PTHR43449:SF1">
    <property type="entry name" value="POLYMERASE BETA NUCLEOTIDYLTRANSFERASE DOMAIN-CONTAINING PROTEIN"/>
    <property type="match status" value="1"/>
</dbReference>
<dbReference type="InterPro" id="IPR043519">
    <property type="entry name" value="NT_sf"/>
</dbReference>
<dbReference type="PANTHER" id="PTHR43449">
    <property type="entry name" value="NUCLEOTIDYLTRANSFERASE"/>
    <property type="match status" value="1"/>
</dbReference>
<keyword evidence="2" id="KW-0808">Transferase</keyword>
<dbReference type="InterPro" id="IPR002934">
    <property type="entry name" value="Polymerase_NTP_transf_dom"/>
</dbReference>
<dbReference type="SUPFAM" id="SSF81301">
    <property type="entry name" value="Nucleotidyltransferase"/>
    <property type="match status" value="1"/>
</dbReference>
<dbReference type="AlphaFoldDB" id="A0A212QYL6"/>
<evidence type="ECO:0000259" key="1">
    <source>
        <dbReference type="Pfam" id="PF01909"/>
    </source>
</evidence>
<dbReference type="Proteomes" id="UP000197025">
    <property type="component" value="Unassembled WGS sequence"/>
</dbReference>
<proteinExistence type="predicted"/>
<dbReference type="InParanoid" id="A0A212QYL6"/>
<reference evidence="3" key="1">
    <citation type="submission" date="2017-06" db="EMBL/GenBank/DDBJ databases">
        <authorList>
            <person name="Varghese N."/>
            <person name="Submissions S."/>
        </authorList>
    </citation>
    <scope>NUCLEOTIDE SEQUENCE [LARGE SCALE GENOMIC DNA]</scope>
    <source>
        <strain evidence="3">JAD2</strain>
    </source>
</reference>
<dbReference type="Gene3D" id="3.30.460.10">
    <property type="entry name" value="Beta Polymerase, domain 2"/>
    <property type="match status" value="1"/>
</dbReference>
<sequence length="116" mass="13696">MSWNPSPQERRRVLEEELQRFVEILRREINPERIILFGSLATGEIGPWSDIDLVIVMRTDQPFIERLHTIRRLLQPRVATDLLVYTPEEFEQLARERPFVREEILAKGVLLYARGG</sequence>
<dbReference type="CDD" id="cd05403">
    <property type="entry name" value="NT_KNTase_like"/>
    <property type="match status" value="1"/>
</dbReference>
<feature type="domain" description="Polymerase nucleotidyl transferase" evidence="1">
    <location>
        <begin position="19"/>
        <end position="109"/>
    </location>
</feature>